<dbReference type="EMBL" id="OV651817">
    <property type="protein sequence ID" value="CAH1110916.1"/>
    <property type="molecule type" value="Genomic_DNA"/>
</dbReference>
<dbReference type="PANTHER" id="PTHR15079">
    <property type="entry name" value="MYD88"/>
    <property type="match status" value="1"/>
</dbReference>
<feature type="domain" description="Death" evidence="4">
    <location>
        <begin position="36"/>
        <end position="101"/>
    </location>
</feature>
<dbReference type="GO" id="GO:0005737">
    <property type="term" value="C:cytoplasm"/>
    <property type="evidence" value="ECO:0007669"/>
    <property type="project" value="UniProtKB-SubCell"/>
</dbReference>
<accession>A0A9P0GHF2</accession>
<sequence>MYEISVKFLGKETRDLISALLNPKKIIPNERGLCRDWHGLAELCSIGGEIIPNIERSSDPVSKVLEIWAEKNKNDSTIKKLVLFLEMLDRFDVIDDITPLLDKDVEYFRANPNGFTADLQDIDDRDIITYDDAERKREGLPPQTYDAFVLFDEDDIGFATDIVNTMEAQYNMKLCVKDRDVVGGEYNHDSVIRLIATRCNRVIVVVSPSFLDSPTNKFFYTLASMDGIEKQRRKIIPCLYKKCPNLPIDFKAFHLLDYTRSEKLFGSFWDQLFKSLKVITPPSPRICENSSATLQRNTENRARITETSRSSNHVKFALLDNQQQTQDDLELPAAEINEVISVSSTSTLGSTNKELKKQNSFFNKCRKFLYHKIEKKGVDDKTEVHQINGLVPKKKKFWKSNKLKLAVAN</sequence>
<dbReference type="PANTHER" id="PTHR15079:SF3">
    <property type="entry name" value="MYELOID DIFFERENTIATION PRIMARY RESPONSE PROTEIN MYD88"/>
    <property type="match status" value="1"/>
</dbReference>
<evidence type="ECO:0000256" key="2">
    <source>
        <dbReference type="ARBA" id="ARBA00022490"/>
    </source>
</evidence>
<protein>
    <recommendedName>
        <fullName evidence="8">Myeloid differentiation primary response protein MyD88</fullName>
    </recommendedName>
</protein>
<proteinExistence type="predicted"/>
<gene>
    <name evidence="6" type="ORF">PSYICH_LOCUS11174</name>
</gene>
<keyword evidence="7" id="KW-1185">Reference proteome</keyword>
<evidence type="ECO:0000259" key="4">
    <source>
        <dbReference type="PROSITE" id="PS50017"/>
    </source>
</evidence>
<dbReference type="GO" id="GO:0005886">
    <property type="term" value="C:plasma membrane"/>
    <property type="evidence" value="ECO:0007669"/>
    <property type="project" value="TreeGrafter"/>
</dbReference>
<dbReference type="GO" id="GO:0002755">
    <property type="term" value="P:MyD88-dependent toll-like receptor signaling pathway"/>
    <property type="evidence" value="ECO:0007669"/>
    <property type="project" value="InterPro"/>
</dbReference>
<evidence type="ECO:0000259" key="5">
    <source>
        <dbReference type="PROSITE" id="PS50104"/>
    </source>
</evidence>
<dbReference type="GO" id="GO:0008063">
    <property type="term" value="P:Toll signaling pathway"/>
    <property type="evidence" value="ECO:0007669"/>
    <property type="project" value="TreeGrafter"/>
</dbReference>
<dbReference type="AlphaFoldDB" id="A0A9P0GHF2"/>
<dbReference type="GO" id="GO:0070976">
    <property type="term" value="F:TIR domain binding"/>
    <property type="evidence" value="ECO:0007669"/>
    <property type="project" value="InterPro"/>
</dbReference>
<dbReference type="InterPro" id="IPR000157">
    <property type="entry name" value="TIR_dom"/>
</dbReference>
<keyword evidence="3" id="KW-0395">Inflammatory response</keyword>
<dbReference type="GO" id="GO:0043123">
    <property type="term" value="P:positive regulation of canonical NF-kappaB signal transduction"/>
    <property type="evidence" value="ECO:0007669"/>
    <property type="project" value="InterPro"/>
</dbReference>
<dbReference type="Pfam" id="PF01582">
    <property type="entry name" value="TIR"/>
    <property type="match status" value="1"/>
</dbReference>
<reference evidence="6" key="1">
    <citation type="submission" date="2022-01" db="EMBL/GenBank/DDBJ databases">
        <authorList>
            <person name="King R."/>
        </authorList>
    </citation>
    <scope>NUCLEOTIDE SEQUENCE</scope>
</reference>
<name>A0A9P0GHF2_9CUCU</name>
<dbReference type="SUPFAM" id="SSF52200">
    <property type="entry name" value="Toll/Interleukin receptor TIR domain"/>
    <property type="match status" value="1"/>
</dbReference>
<evidence type="ECO:0000313" key="7">
    <source>
        <dbReference type="Proteomes" id="UP001153636"/>
    </source>
</evidence>
<dbReference type="InterPro" id="IPR011029">
    <property type="entry name" value="DEATH-like_dom_sf"/>
</dbReference>
<dbReference type="GO" id="GO:0034142">
    <property type="term" value="P:toll-like receptor 4 signaling pathway"/>
    <property type="evidence" value="ECO:0007669"/>
    <property type="project" value="TreeGrafter"/>
</dbReference>
<dbReference type="SUPFAM" id="SSF47986">
    <property type="entry name" value="DEATH domain"/>
    <property type="match status" value="1"/>
</dbReference>
<dbReference type="Gene3D" id="3.40.50.10140">
    <property type="entry name" value="Toll/interleukin-1 receptor homology (TIR) domain"/>
    <property type="match status" value="1"/>
</dbReference>
<dbReference type="SMART" id="SM00255">
    <property type="entry name" value="TIR"/>
    <property type="match status" value="1"/>
</dbReference>
<dbReference type="GO" id="GO:0050830">
    <property type="term" value="P:defense response to Gram-positive bacterium"/>
    <property type="evidence" value="ECO:0007669"/>
    <property type="project" value="TreeGrafter"/>
</dbReference>
<dbReference type="PROSITE" id="PS50017">
    <property type="entry name" value="DEATH_DOMAIN"/>
    <property type="match status" value="1"/>
</dbReference>
<dbReference type="InterPro" id="IPR017281">
    <property type="entry name" value="Myelin_different_resp_MyD88"/>
</dbReference>
<evidence type="ECO:0000256" key="1">
    <source>
        <dbReference type="ARBA" id="ARBA00004496"/>
    </source>
</evidence>
<dbReference type="PROSITE" id="PS50104">
    <property type="entry name" value="TIR"/>
    <property type="match status" value="1"/>
</dbReference>
<dbReference type="InterPro" id="IPR035897">
    <property type="entry name" value="Toll_tir_struct_dom_sf"/>
</dbReference>
<organism evidence="6 7">
    <name type="scientific">Psylliodes chrysocephalus</name>
    <dbReference type="NCBI Taxonomy" id="3402493"/>
    <lineage>
        <taxon>Eukaryota</taxon>
        <taxon>Metazoa</taxon>
        <taxon>Ecdysozoa</taxon>
        <taxon>Arthropoda</taxon>
        <taxon>Hexapoda</taxon>
        <taxon>Insecta</taxon>
        <taxon>Pterygota</taxon>
        <taxon>Neoptera</taxon>
        <taxon>Endopterygota</taxon>
        <taxon>Coleoptera</taxon>
        <taxon>Polyphaga</taxon>
        <taxon>Cucujiformia</taxon>
        <taxon>Chrysomeloidea</taxon>
        <taxon>Chrysomelidae</taxon>
        <taxon>Galerucinae</taxon>
        <taxon>Alticini</taxon>
        <taxon>Psylliodes</taxon>
    </lineage>
</organism>
<dbReference type="InterPro" id="IPR000488">
    <property type="entry name" value="Death_dom"/>
</dbReference>
<evidence type="ECO:0008006" key="8">
    <source>
        <dbReference type="Google" id="ProtNLM"/>
    </source>
</evidence>
<dbReference type="Gene3D" id="1.10.533.10">
    <property type="entry name" value="Death Domain, Fas"/>
    <property type="match status" value="1"/>
</dbReference>
<feature type="domain" description="TIR" evidence="5">
    <location>
        <begin position="143"/>
        <end position="276"/>
    </location>
</feature>
<keyword evidence="2" id="KW-0963">Cytoplasm</keyword>
<dbReference type="OrthoDB" id="10037120at2759"/>
<dbReference type="Proteomes" id="UP001153636">
    <property type="component" value="Chromosome 5"/>
</dbReference>
<dbReference type="Pfam" id="PF00531">
    <property type="entry name" value="Death"/>
    <property type="match status" value="1"/>
</dbReference>
<dbReference type="GO" id="GO:0035325">
    <property type="term" value="F:Toll-like receptor binding"/>
    <property type="evidence" value="ECO:0007669"/>
    <property type="project" value="TreeGrafter"/>
</dbReference>
<evidence type="ECO:0000256" key="3">
    <source>
        <dbReference type="ARBA" id="ARBA00023198"/>
    </source>
</evidence>
<dbReference type="GO" id="GO:0045087">
    <property type="term" value="P:innate immune response"/>
    <property type="evidence" value="ECO:0007669"/>
    <property type="project" value="TreeGrafter"/>
</dbReference>
<evidence type="ECO:0000313" key="6">
    <source>
        <dbReference type="EMBL" id="CAH1110916.1"/>
    </source>
</evidence>
<comment type="subcellular location">
    <subcellularLocation>
        <location evidence="1">Cytoplasm</location>
    </subcellularLocation>
</comment>